<evidence type="ECO:0000313" key="1">
    <source>
        <dbReference type="EMBL" id="KAF2245047.1"/>
    </source>
</evidence>
<organism evidence="1 2">
    <name type="scientific">Trematosphaeria pertusa</name>
    <dbReference type="NCBI Taxonomy" id="390896"/>
    <lineage>
        <taxon>Eukaryota</taxon>
        <taxon>Fungi</taxon>
        <taxon>Dikarya</taxon>
        <taxon>Ascomycota</taxon>
        <taxon>Pezizomycotina</taxon>
        <taxon>Dothideomycetes</taxon>
        <taxon>Pleosporomycetidae</taxon>
        <taxon>Pleosporales</taxon>
        <taxon>Massarineae</taxon>
        <taxon>Trematosphaeriaceae</taxon>
        <taxon>Trematosphaeria</taxon>
    </lineage>
</organism>
<gene>
    <name evidence="1" type="ORF">BU26DRAFT_490157</name>
</gene>
<dbReference type="RefSeq" id="XP_033680051.1">
    <property type="nucleotide sequence ID" value="XM_033826047.1"/>
</dbReference>
<evidence type="ECO:0000313" key="2">
    <source>
        <dbReference type="Proteomes" id="UP000800094"/>
    </source>
</evidence>
<dbReference type="AlphaFoldDB" id="A0A6A6I438"/>
<protein>
    <submittedName>
        <fullName evidence="1">Uncharacterized protein</fullName>
    </submittedName>
</protein>
<dbReference type="OrthoDB" id="3856898at2759"/>
<dbReference type="GeneID" id="54579377"/>
<proteinExistence type="predicted"/>
<sequence length="288" mass="31549">MAMQWPQQATWPTPIHEHATRLSTYLQDTLNCIEHTNSQPVPADLVKTIIHGTVTFILKVQHTPNLNAISDALRILQTEAKATADENAQTLSDIKNELKSSTEAVRQSIAATQQNTNTGEEARAAAKEASETSKAVLEMTREIKTRGLQNQANGPMTYAAMAARCQTLAGTYNTQSPKGPSAQAQREVIVNIRDSFTIQSLRAMNSRNLKAHVERAIEQSGNENITNTKIVSSNQLKSGDLSIKTANNNEAEALQQFADDWVHRIGNRATVRIPTYGVIVHGISNDTP</sequence>
<accession>A0A6A6I438</accession>
<name>A0A6A6I438_9PLEO</name>
<reference evidence="1" key="1">
    <citation type="journal article" date="2020" name="Stud. Mycol.">
        <title>101 Dothideomycetes genomes: a test case for predicting lifestyles and emergence of pathogens.</title>
        <authorList>
            <person name="Haridas S."/>
            <person name="Albert R."/>
            <person name="Binder M."/>
            <person name="Bloem J."/>
            <person name="Labutti K."/>
            <person name="Salamov A."/>
            <person name="Andreopoulos B."/>
            <person name="Baker S."/>
            <person name="Barry K."/>
            <person name="Bills G."/>
            <person name="Bluhm B."/>
            <person name="Cannon C."/>
            <person name="Castanera R."/>
            <person name="Culley D."/>
            <person name="Daum C."/>
            <person name="Ezra D."/>
            <person name="Gonzalez J."/>
            <person name="Henrissat B."/>
            <person name="Kuo A."/>
            <person name="Liang C."/>
            <person name="Lipzen A."/>
            <person name="Lutzoni F."/>
            <person name="Magnuson J."/>
            <person name="Mondo S."/>
            <person name="Nolan M."/>
            <person name="Ohm R."/>
            <person name="Pangilinan J."/>
            <person name="Park H.-J."/>
            <person name="Ramirez L."/>
            <person name="Alfaro M."/>
            <person name="Sun H."/>
            <person name="Tritt A."/>
            <person name="Yoshinaga Y."/>
            <person name="Zwiers L.-H."/>
            <person name="Turgeon B."/>
            <person name="Goodwin S."/>
            <person name="Spatafora J."/>
            <person name="Crous P."/>
            <person name="Grigoriev I."/>
        </authorList>
    </citation>
    <scope>NUCLEOTIDE SEQUENCE</scope>
    <source>
        <strain evidence="1">CBS 122368</strain>
    </source>
</reference>
<keyword evidence="2" id="KW-1185">Reference proteome</keyword>
<dbReference type="Proteomes" id="UP000800094">
    <property type="component" value="Unassembled WGS sequence"/>
</dbReference>
<dbReference type="EMBL" id="ML987201">
    <property type="protein sequence ID" value="KAF2245047.1"/>
    <property type="molecule type" value="Genomic_DNA"/>
</dbReference>